<dbReference type="GO" id="GO:0071555">
    <property type="term" value="P:cell wall organization"/>
    <property type="evidence" value="ECO:0007669"/>
    <property type="project" value="InterPro"/>
</dbReference>
<comment type="subcellular location">
    <subcellularLocation>
        <location evidence="1">Periplasm</location>
    </subcellularLocation>
</comment>
<evidence type="ECO:0000259" key="7">
    <source>
        <dbReference type="Pfam" id="PF02753"/>
    </source>
</evidence>
<dbReference type="Pfam" id="PF00345">
    <property type="entry name" value="PapD_N"/>
    <property type="match status" value="1"/>
</dbReference>
<protein>
    <submittedName>
        <fullName evidence="8">Fimbrial chaperone protein</fullName>
    </submittedName>
</protein>
<comment type="caution">
    <text evidence="8">The sequence shown here is derived from an EMBL/GenBank/DDBJ whole genome shotgun (WGS) entry which is preliminary data.</text>
</comment>
<keyword evidence="4" id="KW-0574">Periplasm</keyword>
<accession>A0A1E7Z3Y7</accession>
<dbReference type="InterPro" id="IPR016147">
    <property type="entry name" value="Pili_assmbl_chaperone_N"/>
</dbReference>
<gene>
    <name evidence="8" type="ORF">BBW68_00905</name>
</gene>
<name>A0A1E7Z3Y7_9GAMM</name>
<dbReference type="PRINTS" id="PR00969">
    <property type="entry name" value="CHAPERONPILI"/>
</dbReference>
<evidence type="ECO:0000313" key="9">
    <source>
        <dbReference type="Proteomes" id="UP000243534"/>
    </source>
</evidence>
<organism evidence="8 9">
    <name type="scientific">Candidatus Erwinia dacicola</name>
    <dbReference type="NCBI Taxonomy" id="252393"/>
    <lineage>
        <taxon>Bacteria</taxon>
        <taxon>Pseudomonadati</taxon>
        <taxon>Pseudomonadota</taxon>
        <taxon>Gammaproteobacteria</taxon>
        <taxon>Enterobacterales</taxon>
        <taxon>Erwiniaceae</taxon>
        <taxon>Erwinia</taxon>
    </lineage>
</organism>
<dbReference type="SUPFAM" id="SSF49584">
    <property type="entry name" value="Periplasmic chaperone C-domain"/>
    <property type="match status" value="1"/>
</dbReference>
<dbReference type="GO" id="GO:0030288">
    <property type="term" value="C:outer membrane-bounded periplasmic space"/>
    <property type="evidence" value="ECO:0007669"/>
    <property type="project" value="InterPro"/>
</dbReference>
<dbReference type="SUPFAM" id="SSF49354">
    <property type="entry name" value="PapD-like"/>
    <property type="match status" value="1"/>
</dbReference>
<evidence type="ECO:0000256" key="4">
    <source>
        <dbReference type="ARBA" id="ARBA00022764"/>
    </source>
</evidence>
<dbReference type="PANTHER" id="PTHR30251">
    <property type="entry name" value="PILUS ASSEMBLY CHAPERONE"/>
    <property type="match status" value="1"/>
</dbReference>
<dbReference type="InterPro" id="IPR008962">
    <property type="entry name" value="PapD-like_sf"/>
</dbReference>
<feature type="domain" description="Pili assembly chaperone C-terminal" evidence="7">
    <location>
        <begin position="171"/>
        <end position="231"/>
    </location>
</feature>
<evidence type="ECO:0000256" key="3">
    <source>
        <dbReference type="ARBA" id="ARBA00022729"/>
    </source>
</evidence>
<keyword evidence="3" id="KW-0732">Signal</keyword>
<reference evidence="8 9" key="1">
    <citation type="submission" date="2016-07" db="EMBL/GenBank/DDBJ databases">
        <authorList>
            <person name="Yuval B."/>
        </authorList>
    </citation>
    <scope>NUCLEOTIDE SEQUENCE [LARGE SCALE GENOMIC DNA]</scope>
    <source>
        <strain evidence="8 9">IL</strain>
    </source>
</reference>
<dbReference type="Gene3D" id="2.60.40.10">
    <property type="entry name" value="Immunoglobulins"/>
    <property type="match status" value="2"/>
</dbReference>
<dbReference type="InterPro" id="IPR001829">
    <property type="entry name" value="Pili_assmbl_chaperone_bac"/>
</dbReference>
<comment type="similarity">
    <text evidence="2">Belongs to the periplasmic pilus chaperone family.</text>
</comment>
<dbReference type="PANTHER" id="PTHR30251:SF2">
    <property type="entry name" value="FIMBRIAL CHAPERONE YADV-RELATED"/>
    <property type="match status" value="1"/>
</dbReference>
<dbReference type="RefSeq" id="WP_070133819.1">
    <property type="nucleotide sequence ID" value="NZ_LJAM02000028.1"/>
</dbReference>
<dbReference type="AlphaFoldDB" id="A0A1E7Z3Y7"/>
<evidence type="ECO:0000256" key="1">
    <source>
        <dbReference type="ARBA" id="ARBA00004418"/>
    </source>
</evidence>
<dbReference type="Pfam" id="PF02753">
    <property type="entry name" value="PapD_C"/>
    <property type="match status" value="1"/>
</dbReference>
<dbReference type="InterPro" id="IPR016148">
    <property type="entry name" value="Pili_assmbl_chaperone_C"/>
</dbReference>
<evidence type="ECO:0000256" key="5">
    <source>
        <dbReference type="ARBA" id="ARBA00023186"/>
    </source>
</evidence>
<dbReference type="Proteomes" id="UP000243534">
    <property type="component" value="Unassembled WGS sequence"/>
</dbReference>
<evidence type="ECO:0000259" key="6">
    <source>
        <dbReference type="Pfam" id="PF00345"/>
    </source>
</evidence>
<sequence>MKLHQNLSMILCLSTVWIQPTLASISIGSSRIIFPSVENSQSVEINNRSSNQPYLIKVDISDSLLSKSSDGTFIATPALFRIEPGVSNKVRILKKANALPQDHESVFYFNVLAIPASKLGKVADRNNLGGSLQVATGNTIKLFYRPNDLSMMQKEAMGKLQFSKQGNNVRVSNPTPYFISLNQLVIGGKNIKLDVIKSTSMVAPFSDNVYSDIVGTGIAIWKAINDYGGEETFHATVD</sequence>
<evidence type="ECO:0000256" key="2">
    <source>
        <dbReference type="ARBA" id="ARBA00007399"/>
    </source>
</evidence>
<proteinExistence type="inferred from homology"/>
<keyword evidence="5" id="KW-0143">Chaperone</keyword>
<feature type="domain" description="Pili assembly chaperone N-terminal" evidence="6">
    <location>
        <begin position="25"/>
        <end position="149"/>
    </location>
</feature>
<dbReference type="EMBL" id="MAYS01000079">
    <property type="protein sequence ID" value="OFC63466.1"/>
    <property type="molecule type" value="Genomic_DNA"/>
</dbReference>
<dbReference type="InterPro" id="IPR036316">
    <property type="entry name" value="Pili_assmbl_chap_C_dom_sf"/>
</dbReference>
<dbReference type="InterPro" id="IPR013783">
    <property type="entry name" value="Ig-like_fold"/>
</dbReference>
<dbReference type="InterPro" id="IPR050643">
    <property type="entry name" value="Periplasmic_pilus_chap"/>
</dbReference>
<evidence type="ECO:0000313" key="8">
    <source>
        <dbReference type="EMBL" id="OFC63466.1"/>
    </source>
</evidence>